<dbReference type="Proteomes" id="UP001652583">
    <property type="component" value="Chromosome D1"/>
</dbReference>
<feature type="compositionally biased region" description="Low complexity" evidence="1">
    <location>
        <begin position="176"/>
        <end position="193"/>
    </location>
</feature>
<protein>
    <submittedName>
        <fullName evidence="3">Basic proline-rich protein-like</fullName>
    </submittedName>
</protein>
<organism evidence="2 3">
    <name type="scientific">Acinonyx jubatus</name>
    <name type="common">Cheetah</name>
    <dbReference type="NCBI Taxonomy" id="32536"/>
    <lineage>
        <taxon>Eukaryota</taxon>
        <taxon>Metazoa</taxon>
        <taxon>Chordata</taxon>
        <taxon>Craniata</taxon>
        <taxon>Vertebrata</taxon>
        <taxon>Euteleostomi</taxon>
        <taxon>Mammalia</taxon>
        <taxon>Eutheria</taxon>
        <taxon>Laurasiatheria</taxon>
        <taxon>Carnivora</taxon>
        <taxon>Feliformia</taxon>
        <taxon>Felidae</taxon>
        <taxon>Felinae</taxon>
        <taxon>Acinonyx</taxon>
    </lineage>
</organism>
<evidence type="ECO:0000313" key="3">
    <source>
        <dbReference type="RefSeq" id="XP_053058633.1"/>
    </source>
</evidence>
<proteinExistence type="predicted"/>
<dbReference type="RefSeq" id="XP_053058633.1">
    <property type="nucleotide sequence ID" value="XM_053202658.1"/>
</dbReference>
<reference evidence="3" key="1">
    <citation type="submission" date="2025-08" db="UniProtKB">
        <authorList>
            <consortium name="RefSeq"/>
        </authorList>
    </citation>
    <scope>IDENTIFICATION</scope>
    <source>
        <tissue evidence="3">Blood</tissue>
    </source>
</reference>
<dbReference type="GeneID" id="128311714"/>
<keyword evidence="2" id="KW-1185">Reference proteome</keyword>
<accession>A0ABM3NGU0</accession>
<feature type="compositionally biased region" description="Low complexity" evidence="1">
    <location>
        <begin position="147"/>
        <end position="157"/>
    </location>
</feature>
<sequence>MNEGILPSPGTAWHSISARAPQPPEAKSRAAPTRKQGQQWSEQSRRAETQFTQRIAFVVGDQPHAKLAPAPPAGPRGRTPGCRAPDRCSGVPSLRILGSWGPRGVRGLAARVRPSASQPWWRPTPGARHPARGQRSSPLRAGGGPGAASRAPPGLRGPEPESRRHTPSPPGFQCGAPSVPQRRAPAQQAPPVSTARPLFPAWVSAAPAPGRLRGSFARSAPPMEEPELPALRAAPAGGGAAAPAAPPSRRGRGHLGPLPVASALGPAPSSRGRRQPRRGPGPPTGRSPAGAGAGSRALRCPEGAAAASGARVEARRSGRGLPSPLR</sequence>
<name>A0ABM3NGU0_ACIJB</name>
<gene>
    <name evidence="3" type="primary">LOC128311714</name>
</gene>
<feature type="region of interest" description="Disordered" evidence="1">
    <location>
        <begin position="1"/>
        <end position="326"/>
    </location>
</feature>
<feature type="compositionally biased region" description="Low complexity" evidence="1">
    <location>
        <begin position="286"/>
        <end position="311"/>
    </location>
</feature>
<evidence type="ECO:0000313" key="2">
    <source>
        <dbReference type="Proteomes" id="UP001652583"/>
    </source>
</evidence>
<evidence type="ECO:0000256" key="1">
    <source>
        <dbReference type="SAM" id="MobiDB-lite"/>
    </source>
</evidence>